<dbReference type="Proteomes" id="UP000467305">
    <property type="component" value="Unassembled WGS sequence"/>
</dbReference>
<dbReference type="AlphaFoldDB" id="A0A7J5A767"/>
<accession>A0A7J5A767</accession>
<dbReference type="EMBL" id="WAAU01000035">
    <property type="protein sequence ID" value="KAB1153400.1"/>
    <property type="molecule type" value="Genomic_DNA"/>
</dbReference>
<protein>
    <submittedName>
        <fullName evidence="1">Uncharacterized protein</fullName>
    </submittedName>
</protein>
<evidence type="ECO:0000313" key="1">
    <source>
        <dbReference type="EMBL" id="KAB1153400.1"/>
    </source>
</evidence>
<proteinExistence type="predicted"/>
<evidence type="ECO:0000313" key="2">
    <source>
        <dbReference type="Proteomes" id="UP000467305"/>
    </source>
</evidence>
<gene>
    <name evidence="1" type="ORF">F7018_17195</name>
</gene>
<sequence length="178" mass="21050">MNKLVLFLMFVLVFNCFSQEKRSVYVDKEDDYVILLEKKTKMSKMEIDGANISLFVNTKNDVFNYTLSISKIYKHNFVEGNLLDDSYEKFYGKNCNCTITDKEIVYYNNIETLRYKIKTKKGDRLFLGYSDSFVSGLILYNVIFLSYEKDFDDNIQRHTNLMNSFIFNGKSTIDRYSK</sequence>
<dbReference type="OrthoDB" id="9847679at2"/>
<comment type="caution">
    <text evidence="1">The sequence shown here is derived from an EMBL/GenBank/DDBJ whole genome shotgun (WGS) entry which is preliminary data.</text>
</comment>
<keyword evidence="2" id="KW-1185">Reference proteome</keyword>
<organism evidence="1 2">
    <name type="scientific">Tenacibaculum aiptasiae</name>
    <dbReference type="NCBI Taxonomy" id="426481"/>
    <lineage>
        <taxon>Bacteria</taxon>
        <taxon>Pseudomonadati</taxon>
        <taxon>Bacteroidota</taxon>
        <taxon>Flavobacteriia</taxon>
        <taxon>Flavobacteriales</taxon>
        <taxon>Flavobacteriaceae</taxon>
        <taxon>Tenacibaculum</taxon>
    </lineage>
</organism>
<dbReference type="RefSeq" id="WP_150901339.1">
    <property type="nucleotide sequence ID" value="NZ_WAAU01000035.1"/>
</dbReference>
<name>A0A7J5A767_9FLAO</name>
<reference evidence="1 2" key="1">
    <citation type="submission" date="2019-09" db="EMBL/GenBank/DDBJ databases">
        <authorList>
            <person name="Cao W.R."/>
        </authorList>
    </citation>
    <scope>NUCLEOTIDE SEQUENCE [LARGE SCALE GENOMIC DNA]</scope>
    <source>
        <strain evidence="2">a4</strain>
    </source>
</reference>